<dbReference type="GO" id="GO:0010181">
    <property type="term" value="F:FMN binding"/>
    <property type="evidence" value="ECO:0007669"/>
    <property type="project" value="InterPro"/>
</dbReference>
<feature type="region of interest" description="Disordered" evidence="4">
    <location>
        <begin position="78"/>
        <end position="99"/>
    </location>
</feature>
<dbReference type="AlphaFoldDB" id="A0A7C9JW86"/>
<evidence type="ECO:0000256" key="5">
    <source>
        <dbReference type="SAM" id="Phobius"/>
    </source>
</evidence>
<feature type="transmembrane region" description="Helical" evidence="5">
    <location>
        <begin position="803"/>
        <end position="822"/>
    </location>
</feature>
<dbReference type="PANTHER" id="PTHR30224">
    <property type="entry name" value="ELECTRON TRANSPORT PROTEIN"/>
    <property type="match status" value="1"/>
</dbReference>
<feature type="chain" id="PRO_5029018418" evidence="6">
    <location>
        <begin position="29"/>
        <end position="887"/>
    </location>
</feature>
<feature type="transmembrane region" description="Helical" evidence="5">
    <location>
        <begin position="434"/>
        <end position="450"/>
    </location>
</feature>
<feature type="transmembrane region" description="Helical" evidence="5">
    <location>
        <begin position="576"/>
        <end position="596"/>
    </location>
</feature>
<feature type="signal peptide" evidence="6">
    <location>
        <begin position="1"/>
        <end position="28"/>
    </location>
</feature>
<dbReference type="InterPro" id="IPR017896">
    <property type="entry name" value="4Fe4S_Fe-S-bd"/>
</dbReference>
<evidence type="ECO:0000256" key="4">
    <source>
        <dbReference type="SAM" id="MobiDB-lite"/>
    </source>
</evidence>
<dbReference type="SMART" id="SM00900">
    <property type="entry name" value="FMN_bind"/>
    <property type="match status" value="1"/>
</dbReference>
<keyword evidence="5" id="KW-1133">Transmembrane helix</keyword>
<organism evidence="8 9">
    <name type="scientific">Sulfuriferula multivorans</name>
    <dbReference type="NCBI Taxonomy" id="1559896"/>
    <lineage>
        <taxon>Bacteria</taxon>
        <taxon>Pseudomonadati</taxon>
        <taxon>Pseudomonadota</taxon>
        <taxon>Betaproteobacteria</taxon>
        <taxon>Nitrosomonadales</taxon>
        <taxon>Sulfuricellaceae</taxon>
        <taxon>Sulfuriferula</taxon>
    </lineage>
</organism>
<dbReference type="GO" id="GO:0005886">
    <property type="term" value="C:plasma membrane"/>
    <property type="evidence" value="ECO:0007669"/>
    <property type="project" value="UniProtKB-SubCell"/>
</dbReference>
<feature type="transmembrane region" description="Helical" evidence="5">
    <location>
        <begin position="515"/>
        <end position="535"/>
    </location>
</feature>
<evidence type="ECO:0000259" key="7">
    <source>
        <dbReference type="SMART" id="SM00900"/>
    </source>
</evidence>
<evidence type="ECO:0000256" key="1">
    <source>
        <dbReference type="ARBA" id="ARBA00004236"/>
    </source>
</evidence>
<comment type="caution">
    <text evidence="8">The sequence shown here is derived from an EMBL/GenBank/DDBJ whole genome shotgun (WGS) entry which is preliminary data.</text>
</comment>
<reference evidence="8 9" key="1">
    <citation type="submission" date="2019-09" db="EMBL/GenBank/DDBJ databases">
        <title>H2 Metabolism Revealed by Metagenomic Analysis in Subglacial Sediment of East Antarctica.</title>
        <authorList>
            <person name="Yang Z."/>
            <person name="Zhang Y."/>
            <person name="Lv Y."/>
            <person name="Yan W."/>
            <person name="Xiao X."/>
            <person name="Sun B."/>
            <person name="Ma H."/>
        </authorList>
    </citation>
    <scope>NUCLEOTIDE SEQUENCE [LARGE SCALE GENOMIC DNA]</scope>
    <source>
        <strain evidence="8">Bin2_2</strain>
    </source>
</reference>
<feature type="transmembrane region" description="Helical" evidence="5">
    <location>
        <begin position="471"/>
        <end position="495"/>
    </location>
</feature>
<keyword evidence="5" id="KW-0812">Transmembrane</keyword>
<comment type="subcellular location">
    <subcellularLocation>
        <location evidence="1">Cell membrane</location>
    </subcellularLocation>
</comment>
<feature type="compositionally biased region" description="Basic and acidic residues" evidence="4">
    <location>
        <begin position="79"/>
        <end position="99"/>
    </location>
</feature>
<feature type="transmembrane region" description="Helical" evidence="5">
    <location>
        <begin position="616"/>
        <end position="634"/>
    </location>
</feature>
<feature type="domain" description="FMN-binding" evidence="7">
    <location>
        <begin position="120"/>
        <end position="213"/>
    </location>
</feature>
<evidence type="ECO:0000256" key="2">
    <source>
        <dbReference type="ARBA" id="ARBA00022475"/>
    </source>
</evidence>
<evidence type="ECO:0000313" key="8">
    <source>
        <dbReference type="EMBL" id="NDP47697.1"/>
    </source>
</evidence>
<dbReference type="EMBL" id="JAAFGW010000049">
    <property type="protein sequence ID" value="NDP47697.1"/>
    <property type="molecule type" value="Genomic_DNA"/>
</dbReference>
<dbReference type="Pfam" id="PF12801">
    <property type="entry name" value="Fer4_5"/>
    <property type="match status" value="2"/>
</dbReference>
<keyword evidence="6" id="KW-0732">Signal</keyword>
<name>A0A7C9JW86_9PROT</name>
<feature type="transmembrane region" description="Helical" evidence="5">
    <location>
        <begin position="858"/>
        <end position="877"/>
    </location>
</feature>
<dbReference type="Proteomes" id="UP000483432">
    <property type="component" value="Unassembled WGS sequence"/>
</dbReference>
<proteinExistence type="predicted"/>
<keyword evidence="3 5" id="KW-0472">Membrane</keyword>
<keyword evidence="2" id="KW-1003">Cell membrane</keyword>
<accession>A0A7C9JW86</accession>
<evidence type="ECO:0000256" key="6">
    <source>
        <dbReference type="SAM" id="SignalP"/>
    </source>
</evidence>
<evidence type="ECO:0000256" key="3">
    <source>
        <dbReference type="ARBA" id="ARBA00023136"/>
    </source>
</evidence>
<dbReference type="PANTHER" id="PTHR30224:SF4">
    <property type="entry name" value="ELECTRON TRANSPORT PROTEIN YCCM-RELATED"/>
    <property type="match status" value="1"/>
</dbReference>
<evidence type="ECO:0000313" key="9">
    <source>
        <dbReference type="Proteomes" id="UP000483432"/>
    </source>
</evidence>
<gene>
    <name evidence="8" type="ORF">GZ085_04745</name>
</gene>
<dbReference type="InterPro" id="IPR052378">
    <property type="entry name" value="NosR_regulator"/>
</dbReference>
<sequence>MTSKFSSARFVRLLATILVFCASGLTAAAEPGASYEAPLPVQLSTDPDLCAYVPCKDVLPGADSFSRRMGKPAYVEAYQSRKDDHGESDDREKKDSHNEHGDRKLIGYVFLSTDIVDIPAYSGKPVVTLIGMDTQGIVTGVRVLKHSEPILLLGIPEAELTKFVKQYRGKFVGSKIEVGTSTGQGVIGLDAITGATVTVIAENQVILRSGLAIARQVGIIEPTVRPQAIFSKVEGNLDWNALVKNGSVQRLMVSTAEVGMPRSDQPYIDIYFGYLNAPVVGRSVLGDDVYQSLMSRLKPGEHAIFLIANGVESFKGSGFVRGGIYDRVQVAQDMDTSTFRDLDYLNLYGIKAAGAPSYHESAIFIIRSPTFSAAYPWNLVFLANKMDPQTGARTFVNFGREYWLPGRYLEGGRPEIIEPEATWVTVWKSRKVDVVLFLLWLTAAGAVYALRDKLVRRSTMKDKRWKDIPKYFLWATSIGFVGFYLLAVPSITQVLTWFHAILFEWRWELFLSDPFVFLFWVFIIVSVFFWGRGMFCGWMCPYGSLAELVYHVAGKLGLKRYQRHLLPQNWHDRLKWLKYGIFAILLAVSFYSIGLAEKLAEIEPFKTTFLVGVWNRSWPFVTFWILLLVASAFFERPFCKYLCPLGAALAVPSTFRWWGLKRKQECGPCAACAVGCGSQAIDASGRIDQRECLLCLDCQVLYYDDHACPPLAQERKRRTKAGEPLTAIGSDGYFIPIIPIMPAAVAPTATTRPSLPAFIGQEFFDHAFPWSRQVFQQPVLLQAATFALTVLVTWVWVLGAAGSIGTGIVLGWWLAWSVYELVVRMRCKPYVKDGPWWGRNLVPASWADMASYVAFKNLLIAIVLFLLMKGTGVLDFLQGLPSLQWLY</sequence>
<protein>
    <submittedName>
        <fullName evidence="8">4Fe-4S binding protein</fullName>
    </submittedName>
</protein>
<dbReference type="SUPFAM" id="SSF54862">
    <property type="entry name" value="4Fe-4S ferredoxins"/>
    <property type="match status" value="1"/>
</dbReference>
<dbReference type="Pfam" id="PF04205">
    <property type="entry name" value="FMN_bind"/>
    <property type="match status" value="1"/>
</dbReference>
<dbReference type="InterPro" id="IPR007329">
    <property type="entry name" value="FMN-bd"/>
</dbReference>